<evidence type="ECO:0000259" key="2">
    <source>
        <dbReference type="Pfam" id="PF03330"/>
    </source>
</evidence>
<dbReference type="Pfam" id="PF03330">
    <property type="entry name" value="DPBB_1"/>
    <property type="match status" value="1"/>
</dbReference>
<protein>
    <recommendedName>
        <fullName evidence="2">RlpA-like protein double-psi beta-barrel domain-containing protein</fullName>
    </recommendedName>
</protein>
<dbReference type="PANTHER" id="PTHR31836:SF21">
    <property type="entry name" value="EXPANSIN-LIKE PROTEIN 7"/>
    <property type="match status" value="1"/>
</dbReference>
<gene>
    <name evidence="3" type="ORF">A9Q02_12685</name>
</gene>
<dbReference type="InterPro" id="IPR051477">
    <property type="entry name" value="Expansin_CellWall"/>
</dbReference>
<dbReference type="InterPro" id="IPR009009">
    <property type="entry name" value="RlpA-like_DPBB"/>
</dbReference>
<dbReference type="EMBL" id="LYXE01000075">
    <property type="protein sequence ID" value="PDV99351.1"/>
    <property type="molecule type" value="Genomic_DNA"/>
</dbReference>
<dbReference type="PANTHER" id="PTHR31836">
    <property type="match status" value="1"/>
</dbReference>
<dbReference type="SUPFAM" id="SSF50685">
    <property type="entry name" value="Barwin-like endoglucanases"/>
    <property type="match status" value="1"/>
</dbReference>
<dbReference type="AlphaFoldDB" id="A0A2H3KMM6"/>
<dbReference type="NCBIfam" id="NF041144">
    <property type="entry name" value="expansin_EXLX1"/>
    <property type="match status" value="1"/>
</dbReference>
<dbReference type="SUPFAM" id="SSF49590">
    <property type="entry name" value="PHL pollen allergen"/>
    <property type="match status" value="1"/>
</dbReference>
<organism evidence="3 4">
    <name type="scientific">Candidatus Chloroploca asiatica</name>
    <dbReference type="NCBI Taxonomy" id="1506545"/>
    <lineage>
        <taxon>Bacteria</taxon>
        <taxon>Bacillati</taxon>
        <taxon>Chloroflexota</taxon>
        <taxon>Chloroflexia</taxon>
        <taxon>Chloroflexales</taxon>
        <taxon>Chloroflexineae</taxon>
        <taxon>Oscillochloridaceae</taxon>
        <taxon>Candidatus Chloroploca</taxon>
    </lineage>
</organism>
<evidence type="ECO:0000256" key="1">
    <source>
        <dbReference type="ARBA" id="ARBA00022729"/>
    </source>
</evidence>
<dbReference type="Gene3D" id="2.60.40.760">
    <property type="entry name" value="Expansin, cellulose-binding-like domain"/>
    <property type="match status" value="1"/>
</dbReference>
<keyword evidence="1" id="KW-0732">Signal</keyword>
<feature type="domain" description="RlpA-like protein double-psi beta-barrel" evidence="2">
    <location>
        <begin position="95"/>
        <end position="150"/>
    </location>
</feature>
<reference evidence="3 4" key="1">
    <citation type="submission" date="2016-05" db="EMBL/GenBank/DDBJ databases">
        <authorList>
            <person name="Lavstsen T."/>
            <person name="Jespersen J.S."/>
        </authorList>
    </citation>
    <scope>NUCLEOTIDE SEQUENCE [LARGE SCALE GENOMIC DNA]</scope>
    <source>
        <strain evidence="3 4">B7-9</strain>
    </source>
</reference>
<sequence>MRRRCGLVGLCVLFGLCVLLVMRTPLLAQPPFRAYLPFVIQPASRPADLRTGRATYYDATGDGNCMFGPSPQDLMVAAISHEDYGNPDPVAGPAAIYCGAYVEVTGELGSVIVRIVDKCPDAICTSGHLDLSREAFARIAPLEKGLVPITWRVVSPELDRPIAYHIKPGSNQWWTAIQVRHHRNPIVSLAYRDAQGQWQSLLRQDYNYFVGFNMGPGPYMLRVTDRYGHTLEDSGVPLIEDRETSGRAQFPRVP</sequence>
<dbReference type="InterPro" id="IPR036749">
    <property type="entry name" value="Expansin_CBD_sf"/>
</dbReference>
<dbReference type="InterPro" id="IPR036908">
    <property type="entry name" value="RlpA-like_sf"/>
</dbReference>
<dbReference type="Gene3D" id="2.40.40.10">
    <property type="entry name" value="RlpA-like domain"/>
    <property type="match status" value="1"/>
</dbReference>
<dbReference type="CDD" id="cd22272">
    <property type="entry name" value="DPBB_EXLX1-like"/>
    <property type="match status" value="1"/>
</dbReference>
<keyword evidence="4" id="KW-1185">Reference proteome</keyword>
<evidence type="ECO:0000313" key="4">
    <source>
        <dbReference type="Proteomes" id="UP000220922"/>
    </source>
</evidence>
<dbReference type="InterPro" id="IPR049818">
    <property type="entry name" value="Expansin_EXLX1-like"/>
</dbReference>
<dbReference type="Proteomes" id="UP000220922">
    <property type="component" value="Unassembled WGS sequence"/>
</dbReference>
<comment type="caution">
    <text evidence="3">The sequence shown here is derived from an EMBL/GenBank/DDBJ whole genome shotgun (WGS) entry which is preliminary data.</text>
</comment>
<proteinExistence type="predicted"/>
<evidence type="ECO:0000313" key="3">
    <source>
        <dbReference type="EMBL" id="PDV99351.1"/>
    </source>
</evidence>
<name>A0A2H3KMM6_9CHLR</name>
<accession>A0A2H3KMM6</accession>